<evidence type="ECO:0000313" key="3">
    <source>
        <dbReference type="EMBL" id="SEI86894.1"/>
    </source>
</evidence>
<evidence type="ECO:0000313" key="4">
    <source>
        <dbReference type="Proteomes" id="UP000199403"/>
    </source>
</evidence>
<reference evidence="4" key="1">
    <citation type="submission" date="2016-10" db="EMBL/GenBank/DDBJ databases">
        <authorList>
            <person name="Varghese N."/>
            <person name="Submissions S."/>
        </authorList>
    </citation>
    <scope>NUCLEOTIDE SEQUENCE [LARGE SCALE GENOMIC DNA]</scope>
    <source>
        <strain evidence="4">IBRC-M 10761</strain>
    </source>
</reference>
<dbReference type="EMBL" id="FNZH01000001">
    <property type="protein sequence ID" value="SEI86894.1"/>
    <property type="molecule type" value="Genomic_DNA"/>
</dbReference>
<feature type="region of interest" description="Disordered" evidence="1">
    <location>
        <begin position="108"/>
        <end position="138"/>
    </location>
</feature>
<dbReference type="RefSeq" id="WP_092169282.1">
    <property type="nucleotide sequence ID" value="NZ_FNZH01000001.1"/>
</dbReference>
<feature type="domain" description="Prokaryotic-type class I peptide chain release factors" evidence="2">
    <location>
        <begin position="22"/>
        <end position="38"/>
    </location>
</feature>
<dbReference type="GO" id="GO:0072344">
    <property type="term" value="P:rescue of stalled ribosome"/>
    <property type="evidence" value="ECO:0007669"/>
    <property type="project" value="TreeGrafter"/>
</dbReference>
<sequence>MSIFQKIKAQFLNQELTFQASRSSGPGGQNVNKVNSKILLKFNIPESRILEEMERDFLMKKWANKLDNEGNLIIQSQESRSQLQNKAIALRKFYHMLEAAFQKKKVRKATRPSKRAVEKRLKNKRMQAEKKQYRGKDW</sequence>
<dbReference type="PANTHER" id="PTHR47814:SF1">
    <property type="entry name" value="PEPTIDYL-TRNA HYDROLASE ARFB"/>
    <property type="match status" value="1"/>
</dbReference>
<dbReference type="GO" id="GO:0043022">
    <property type="term" value="F:ribosome binding"/>
    <property type="evidence" value="ECO:0007669"/>
    <property type="project" value="TreeGrafter"/>
</dbReference>
<gene>
    <name evidence="3" type="ORF">SAMN05192553_101617</name>
</gene>
<name>A0A1H6U8H8_9BACT</name>
<organism evidence="3 4">
    <name type="scientific">Cyclobacterium xiamenense</name>
    <dbReference type="NCBI Taxonomy" id="1297121"/>
    <lineage>
        <taxon>Bacteria</taxon>
        <taxon>Pseudomonadati</taxon>
        <taxon>Bacteroidota</taxon>
        <taxon>Cytophagia</taxon>
        <taxon>Cytophagales</taxon>
        <taxon>Cyclobacteriaceae</taxon>
        <taxon>Cyclobacterium</taxon>
    </lineage>
</organism>
<keyword evidence="4" id="KW-1185">Reference proteome</keyword>
<dbReference type="PANTHER" id="PTHR47814">
    <property type="entry name" value="PEPTIDYL-TRNA HYDROLASE ARFB"/>
    <property type="match status" value="1"/>
</dbReference>
<accession>A0A1H6U8H8</accession>
<evidence type="ECO:0000259" key="2">
    <source>
        <dbReference type="PROSITE" id="PS00745"/>
    </source>
</evidence>
<dbReference type="GO" id="GO:0004045">
    <property type="term" value="F:peptidyl-tRNA hydrolase activity"/>
    <property type="evidence" value="ECO:0007669"/>
    <property type="project" value="TreeGrafter"/>
</dbReference>
<dbReference type="GO" id="GO:0003747">
    <property type="term" value="F:translation release factor activity"/>
    <property type="evidence" value="ECO:0007669"/>
    <property type="project" value="InterPro"/>
</dbReference>
<dbReference type="STRING" id="1416801.SAMN05192553_101617"/>
<evidence type="ECO:0000256" key="1">
    <source>
        <dbReference type="SAM" id="MobiDB-lite"/>
    </source>
</evidence>
<feature type="compositionally biased region" description="Basic and acidic residues" evidence="1">
    <location>
        <begin position="115"/>
        <end position="138"/>
    </location>
</feature>
<dbReference type="OrthoDB" id="9815709at2"/>
<dbReference type="NCBIfam" id="NF006718">
    <property type="entry name" value="PRK09256.1"/>
    <property type="match status" value="1"/>
</dbReference>
<dbReference type="PROSITE" id="PS00745">
    <property type="entry name" value="RF_PROK_I"/>
    <property type="match status" value="1"/>
</dbReference>
<dbReference type="Gene3D" id="3.30.160.20">
    <property type="match status" value="1"/>
</dbReference>
<dbReference type="SUPFAM" id="SSF110916">
    <property type="entry name" value="Peptidyl-tRNA hydrolase domain-like"/>
    <property type="match status" value="1"/>
</dbReference>
<dbReference type="Pfam" id="PF00472">
    <property type="entry name" value="RF-1"/>
    <property type="match status" value="1"/>
</dbReference>
<dbReference type="InterPro" id="IPR000352">
    <property type="entry name" value="Pep_chain_release_fac_I"/>
</dbReference>
<dbReference type="AlphaFoldDB" id="A0A1H6U8H8"/>
<dbReference type="Proteomes" id="UP000199403">
    <property type="component" value="Unassembled WGS sequence"/>
</dbReference>
<protein>
    <submittedName>
        <fullName evidence="3">Ribosome-associated protein</fullName>
    </submittedName>
</protein>
<proteinExistence type="predicted"/>